<name>A0A4Z2GNX2_9TELE</name>
<sequence>MVKMKEARMASLCCGQLTWREDMGGSDWWACCLTSSGPGQYDEGGGRGEENSRANNLISLALFSESEAEPALVSL</sequence>
<gene>
    <name evidence="1" type="ORF">EYF80_034964</name>
</gene>
<dbReference type="EMBL" id="SRLO01000473">
    <property type="protein sequence ID" value="TNN54845.1"/>
    <property type="molecule type" value="Genomic_DNA"/>
</dbReference>
<evidence type="ECO:0000313" key="2">
    <source>
        <dbReference type="Proteomes" id="UP000314294"/>
    </source>
</evidence>
<dbReference type="Proteomes" id="UP000314294">
    <property type="component" value="Unassembled WGS sequence"/>
</dbReference>
<evidence type="ECO:0000313" key="1">
    <source>
        <dbReference type="EMBL" id="TNN54845.1"/>
    </source>
</evidence>
<proteinExistence type="predicted"/>
<reference evidence="1 2" key="1">
    <citation type="submission" date="2019-03" db="EMBL/GenBank/DDBJ databases">
        <title>First draft genome of Liparis tanakae, snailfish: a comprehensive survey of snailfish specific genes.</title>
        <authorList>
            <person name="Kim W."/>
            <person name="Song I."/>
            <person name="Jeong J.-H."/>
            <person name="Kim D."/>
            <person name="Kim S."/>
            <person name="Ryu S."/>
            <person name="Song J.Y."/>
            <person name="Lee S.K."/>
        </authorList>
    </citation>
    <scope>NUCLEOTIDE SEQUENCE [LARGE SCALE GENOMIC DNA]</scope>
    <source>
        <tissue evidence="1">Muscle</tissue>
    </source>
</reference>
<accession>A0A4Z2GNX2</accession>
<protein>
    <submittedName>
        <fullName evidence="1">Uncharacterized protein</fullName>
    </submittedName>
</protein>
<comment type="caution">
    <text evidence="1">The sequence shown here is derived from an EMBL/GenBank/DDBJ whole genome shotgun (WGS) entry which is preliminary data.</text>
</comment>
<keyword evidence="2" id="KW-1185">Reference proteome</keyword>
<organism evidence="1 2">
    <name type="scientific">Liparis tanakae</name>
    <name type="common">Tanaka's snailfish</name>
    <dbReference type="NCBI Taxonomy" id="230148"/>
    <lineage>
        <taxon>Eukaryota</taxon>
        <taxon>Metazoa</taxon>
        <taxon>Chordata</taxon>
        <taxon>Craniata</taxon>
        <taxon>Vertebrata</taxon>
        <taxon>Euteleostomi</taxon>
        <taxon>Actinopterygii</taxon>
        <taxon>Neopterygii</taxon>
        <taxon>Teleostei</taxon>
        <taxon>Neoteleostei</taxon>
        <taxon>Acanthomorphata</taxon>
        <taxon>Eupercaria</taxon>
        <taxon>Perciformes</taxon>
        <taxon>Cottioidei</taxon>
        <taxon>Cottales</taxon>
        <taxon>Liparidae</taxon>
        <taxon>Liparis</taxon>
    </lineage>
</organism>
<dbReference type="AlphaFoldDB" id="A0A4Z2GNX2"/>